<gene>
    <name evidence="6" type="ORF">GCM10011335_39270</name>
</gene>
<dbReference type="InterPro" id="IPR051912">
    <property type="entry name" value="Alkylbase_DNA_Glycosylase/TA"/>
</dbReference>
<dbReference type="Proteomes" id="UP000613160">
    <property type="component" value="Unassembled WGS sequence"/>
</dbReference>
<dbReference type="GO" id="GO:0043916">
    <property type="term" value="F:DNA-7-methylguanine glycosylase activity"/>
    <property type="evidence" value="ECO:0007669"/>
    <property type="project" value="TreeGrafter"/>
</dbReference>
<dbReference type="GO" id="GO:0006307">
    <property type="term" value="P:DNA alkylation repair"/>
    <property type="evidence" value="ECO:0007669"/>
    <property type="project" value="TreeGrafter"/>
</dbReference>
<dbReference type="Gene3D" id="1.10.340.30">
    <property type="entry name" value="Hypothetical protein, domain 2"/>
    <property type="match status" value="1"/>
</dbReference>
<dbReference type="GO" id="GO:0032993">
    <property type="term" value="C:protein-DNA complex"/>
    <property type="evidence" value="ECO:0007669"/>
    <property type="project" value="TreeGrafter"/>
</dbReference>
<dbReference type="PANTHER" id="PTHR43003:SF13">
    <property type="entry name" value="DNA-3-METHYLADENINE GLYCOSYLASE 2"/>
    <property type="match status" value="1"/>
</dbReference>
<comment type="caution">
    <text evidence="6">The sequence shown here is derived from an EMBL/GenBank/DDBJ whole genome shotgun (WGS) entry which is preliminary data.</text>
</comment>
<evidence type="ECO:0000256" key="4">
    <source>
        <dbReference type="ARBA" id="ARBA00023204"/>
    </source>
</evidence>
<dbReference type="GO" id="GO:0006285">
    <property type="term" value="P:base-excision repair, AP site formation"/>
    <property type="evidence" value="ECO:0007669"/>
    <property type="project" value="TreeGrafter"/>
</dbReference>
<evidence type="ECO:0000259" key="5">
    <source>
        <dbReference type="SMART" id="SM00478"/>
    </source>
</evidence>
<reference evidence="6" key="2">
    <citation type="submission" date="2020-09" db="EMBL/GenBank/DDBJ databases">
        <authorList>
            <person name="Sun Q."/>
            <person name="Zhou Y."/>
        </authorList>
    </citation>
    <scope>NUCLEOTIDE SEQUENCE</scope>
    <source>
        <strain evidence="6">CGMCC 1.15493</strain>
    </source>
</reference>
<evidence type="ECO:0000256" key="1">
    <source>
        <dbReference type="ARBA" id="ARBA00000086"/>
    </source>
</evidence>
<evidence type="ECO:0000313" key="6">
    <source>
        <dbReference type="EMBL" id="GGD32360.1"/>
    </source>
</evidence>
<dbReference type="EC" id="3.2.2.21" evidence="2"/>
<dbReference type="GO" id="GO:0008725">
    <property type="term" value="F:DNA-3-methyladenine glycosylase activity"/>
    <property type="evidence" value="ECO:0007669"/>
    <property type="project" value="TreeGrafter"/>
</dbReference>
<evidence type="ECO:0000256" key="2">
    <source>
        <dbReference type="ARBA" id="ARBA00012000"/>
    </source>
</evidence>
<dbReference type="SUPFAM" id="SSF48150">
    <property type="entry name" value="DNA-glycosylase"/>
    <property type="match status" value="1"/>
</dbReference>
<evidence type="ECO:0000256" key="3">
    <source>
        <dbReference type="ARBA" id="ARBA00022763"/>
    </source>
</evidence>
<keyword evidence="3" id="KW-0227">DNA damage</keyword>
<dbReference type="PANTHER" id="PTHR43003">
    <property type="entry name" value="DNA-3-METHYLADENINE GLYCOSYLASE"/>
    <property type="match status" value="1"/>
</dbReference>
<dbReference type="AlphaFoldDB" id="A0A916Y6R9"/>
<dbReference type="Gene3D" id="1.10.1670.40">
    <property type="match status" value="1"/>
</dbReference>
<dbReference type="InterPro" id="IPR011257">
    <property type="entry name" value="DNA_glycosylase"/>
</dbReference>
<keyword evidence="4" id="KW-0234">DNA repair</keyword>
<keyword evidence="6" id="KW-0326">Glycosidase</keyword>
<keyword evidence="7" id="KW-1185">Reference proteome</keyword>
<protein>
    <recommendedName>
        <fullName evidence="2">DNA-3-methyladenine glycosylase II</fullName>
        <ecNumber evidence="2">3.2.2.21</ecNumber>
    </recommendedName>
</protein>
<feature type="domain" description="HhH-GPD" evidence="5">
    <location>
        <begin position="49"/>
        <end position="206"/>
    </location>
</feature>
<keyword evidence="6" id="KW-0378">Hydrolase</keyword>
<dbReference type="Pfam" id="PF00730">
    <property type="entry name" value="HhH-GPD"/>
    <property type="match status" value="1"/>
</dbReference>
<dbReference type="GO" id="GO:0005737">
    <property type="term" value="C:cytoplasm"/>
    <property type="evidence" value="ECO:0007669"/>
    <property type="project" value="TreeGrafter"/>
</dbReference>
<reference evidence="6" key="1">
    <citation type="journal article" date="2014" name="Int. J. Syst. Evol. Microbiol.">
        <title>Complete genome sequence of Corynebacterium casei LMG S-19264T (=DSM 44701T), isolated from a smear-ripened cheese.</title>
        <authorList>
            <consortium name="US DOE Joint Genome Institute (JGI-PGF)"/>
            <person name="Walter F."/>
            <person name="Albersmeier A."/>
            <person name="Kalinowski J."/>
            <person name="Ruckert C."/>
        </authorList>
    </citation>
    <scope>NUCLEOTIDE SEQUENCE</scope>
    <source>
        <strain evidence="6">CGMCC 1.15493</strain>
    </source>
</reference>
<dbReference type="CDD" id="cd00056">
    <property type="entry name" value="ENDO3c"/>
    <property type="match status" value="1"/>
</dbReference>
<accession>A0A916Y6R9</accession>
<dbReference type="InterPro" id="IPR003265">
    <property type="entry name" value="HhH-GPD_domain"/>
</dbReference>
<sequence>MILTQDDIEREVAALARLDPRLEPLVDIAGPLPVRATPGGLRGLVGMVVGQQVSRASATAILTRLGAVMDLDDPHAILAATDADFRFAGMSRGKERTTLALAEACRDGRLDFARITELSPGDAIGELTALPGIGPWTAECFLLFSAGHPDIFPAGDLALQIAVAHGLGLAERPKEKPLVALARDWAPHRSAAARLFWGYYALLTRRDATPADTAVVADAAPRP</sequence>
<dbReference type="RefSeq" id="WP_188853930.1">
    <property type="nucleotide sequence ID" value="NZ_BMJJ01000010.1"/>
</dbReference>
<dbReference type="SMART" id="SM00478">
    <property type="entry name" value="ENDO3c"/>
    <property type="match status" value="1"/>
</dbReference>
<dbReference type="GO" id="GO:0032131">
    <property type="term" value="F:alkylated DNA binding"/>
    <property type="evidence" value="ECO:0007669"/>
    <property type="project" value="TreeGrafter"/>
</dbReference>
<dbReference type="EMBL" id="BMJJ01000010">
    <property type="protein sequence ID" value="GGD32360.1"/>
    <property type="molecule type" value="Genomic_DNA"/>
</dbReference>
<organism evidence="6 7">
    <name type="scientific">Aureimonas glaciei</name>
    <dbReference type="NCBI Taxonomy" id="1776957"/>
    <lineage>
        <taxon>Bacteria</taxon>
        <taxon>Pseudomonadati</taxon>
        <taxon>Pseudomonadota</taxon>
        <taxon>Alphaproteobacteria</taxon>
        <taxon>Hyphomicrobiales</taxon>
        <taxon>Aurantimonadaceae</taxon>
        <taxon>Aureimonas</taxon>
    </lineage>
</organism>
<name>A0A916Y6R9_9HYPH</name>
<proteinExistence type="predicted"/>
<evidence type="ECO:0000313" key="7">
    <source>
        <dbReference type="Proteomes" id="UP000613160"/>
    </source>
</evidence>
<comment type="catalytic activity">
    <reaction evidence="1">
        <text>Hydrolysis of alkylated DNA, releasing 3-methyladenine, 3-methylguanine, 7-methylguanine and 7-methyladenine.</text>
        <dbReference type="EC" id="3.2.2.21"/>
    </reaction>
</comment>